<keyword evidence="7" id="KW-0812">Transmembrane</keyword>
<dbReference type="GO" id="GO:0016705">
    <property type="term" value="F:oxidoreductase activity, acting on paired donors, with incorporation or reduction of molecular oxygen"/>
    <property type="evidence" value="ECO:0007669"/>
    <property type="project" value="InterPro"/>
</dbReference>
<accession>A0A9W9LML7</accession>
<evidence type="ECO:0000256" key="6">
    <source>
        <dbReference type="RuleBase" id="RU000461"/>
    </source>
</evidence>
<evidence type="ECO:0000313" key="9">
    <source>
        <dbReference type="Proteomes" id="UP001149163"/>
    </source>
</evidence>
<dbReference type="InterPro" id="IPR002401">
    <property type="entry name" value="Cyt_P450_E_grp-I"/>
</dbReference>
<dbReference type="InterPro" id="IPR017972">
    <property type="entry name" value="Cyt_P450_CS"/>
</dbReference>
<dbReference type="Gene3D" id="1.10.630.10">
    <property type="entry name" value="Cytochrome P450"/>
    <property type="match status" value="1"/>
</dbReference>
<dbReference type="CDD" id="cd11060">
    <property type="entry name" value="CYP57A1-like"/>
    <property type="match status" value="1"/>
</dbReference>
<dbReference type="GeneID" id="81426323"/>
<evidence type="ECO:0000256" key="2">
    <source>
        <dbReference type="ARBA" id="ARBA00022723"/>
    </source>
</evidence>
<comment type="similarity">
    <text evidence="6">Belongs to the cytochrome P450 family.</text>
</comment>
<dbReference type="GO" id="GO:0004497">
    <property type="term" value="F:monooxygenase activity"/>
    <property type="evidence" value="ECO:0007669"/>
    <property type="project" value="UniProtKB-KW"/>
</dbReference>
<dbReference type="Proteomes" id="UP001149163">
    <property type="component" value="Unassembled WGS sequence"/>
</dbReference>
<comment type="cofactor">
    <cofactor evidence="1 5">
        <name>heme</name>
        <dbReference type="ChEBI" id="CHEBI:30413"/>
    </cofactor>
</comment>
<keyword evidence="9" id="KW-1185">Reference proteome</keyword>
<protein>
    <recommendedName>
        <fullName evidence="10">Cytochrome P450</fullName>
    </recommendedName>
</protein>
<proteinExistence type="inferred from homology"/>
<feature type="binding site" description="axial binding residue" evidence="5">
    <location>
        <position position="450"/>
    </location>
    <ligand>
        <name>heme</name>
        <dbReference type="ChEBI" id="CHEBI:30413"/>
    </ligand>
    <ligandPart>
        <name>Fe</name>
        <dbReference type="ChEBI" id="CHEBI:18248"/>
    </ligandPart>
</feature>
<dbReference type="SUPFAM" id="SSF48264">
    <property type="entry name" value="Cytochrome P450"/>
    <property type="match status" value="1"/>
</dbReference>
<dbReference type="PANTHER" id="PTHR24305:SF180">
    <property type="entry name" value="P450, PUTATIVE (EUROFUNG)-RELATED"/>
    <property type="match status" value="1"/>
</dbReference>
<dbReference type="GO" id="GO:0005506">
    <property type="term" value="F:iron ion binding"/>
    <property type="evidence" value="ECO:0007669"/>
    <property type="project" value="InterPro"/>
</dbReference>
<dbReference type="RefSeq" id="XP_056542702.1">
    <property type="nucleotide sequence ID" value="XM_056687147.1"/>
</dbReference>
<reference evidence="8" key="1">
    <citation type="submission" date="2022-11" db="EMBL/GenBank/DDBJ databases">
        <authorList>
            <person name="Petersen C."/>
        </authorList>
    </citation>
    <scope>NUCLEOTIDE SEQUENCE</scope>
    <source>
        <strain evidence="8">IBT 26290</strain>
    </source>
</reference>
<keyword evidence="4 5" id="KW-0408">Iron</keyword>
<keyword evidence="7" id="KW-1133">Transmembrane helix</keyword>
<keyword evidence="6" id="KW-0503">Monooxygenase</keyword>
<sequence length="505" mass="57043">MLSVTDLVINLGASVAIIFVSRFIWNYLRSPLKAFPGPAATSFTNLWRLYDVSKGRCDITQNALHRKYGPAVRLGPRMLSLSDPSLINQVYTVKSPWQKSDMYNVNDVLVGGMRLSNLFSTQDEQWHSTFIRPVKGLYSMTKVQDMEPGVDKTINVFFEKLRERFARPGQICEMSDYLHFFAWDAMSQITFSKDLGILEAGSDYKGFLGRSNKSLDYFAAISQIPLLDMVLDKNPIVRIGPPTFMWANIFSVEQLQERLQKGPLPAGQTDYLDRFLEAKKKYPEIVNDNIVVTYLLSNVLAGSDTTASTMCSAVYHILKHPSVHKKLVEELRSTNIALPAKWKELQGLKYFDAVMREAMRVTPGIGQTIERIVPRGGFSLPDGRFVPEGTIVGMNPSVINRNEAVFGAHTESFLPERWLPSPGESDDMYQARFAKMKGADFTFGGGTRACLGRYLSLLEAYKLIASLFISFDLELPNQDQEWQLTHSWFVRQTGIPVRITERPAT</sequence>
<dbReference type="PRINTS" id="PR00385">
    <property type="entry name" value="P450"/>
</dbReference>
<dbReference type="EMBL" id="JAPQKN010000003">
    <property type="protein sequence ID" value="KAJ5166241.1"/>
    <property type="molecule type" value="Genomic_DNA"/>
</dbReference>
<comment type="caution">
    <text evidence="8">The sequence shown here is derived from an EMBL/GenBank/DDBJ whole genome shotgun (WGS) entry which is preliminary data.</text>
</comment>
<evidence type="ECO:0000256" key="4">
    <source>
        <dbReference type="ARBA" id="ARBA00023004"/>
    </source>
</evidence>
<evidence type="ECO:0008006" key="10">
    <source>
        <dbReference type="Google" id="ProtNLM"/>
    </source>
</evidence>
<evidence type="ECO:0000313" key="8">
    <source>
        <dbReference type="EMBL" id="KAJ5166241.1"/>
    </source>
</evidence>
<evidence type="ECO:0000256" key="3">
    <source>
        <dbReference type="ARBA" id="ARBA00023002"/>
    </source>
</evidence>
<evidence type="ECO:0000256" key="1">
    <source>
        <dbReference type="ARBA" id="ARBA00001971"/>
    </source>
</evidence>
<feature type="transmembrane region" description="Helical" evidence="7">
    <location>
        <begin position="7"/>
        <end position="25"/>
    </location>
</feature>
<keyword evidence="3 6" id="KW-0560">Oxidoreductase</keyword>
<evidence type="ECO:0000256" key="7">
    <source>
        <dbReference type="SAM" id="Phobius"/>
    </source>
</evidence>
<organism evidence="8 9">
    <name type="scientific">Penicillium canariense</name>
    <dbReference type="NCBI Taxonomy" id="189055"/>
    <lineage>
        <taxon>Eukaryota</taxon>
        <taxon>Fungi</taxon>
        <taxon>Dikarya</taxon>
        <taxon>Ascomycota</taxon>
        <taxon>Pezizomycotina</taxon>
        <taxon>Eurotiomycetes</taxon>
        <taxon>Eurotiomycetidae</taxon>
        <taxon>Eurotiales</taxon>
        <taxon>Aspergillaceae</taxon>
        <taxon>Penicillium</taxon>
    </lineage>
</organism>
<dbReference type="GO" id="GO:0043386">
    <property type="term" value="P:mycotoxin biosynthetic process"/>
    <property type="evidence" value="ECO:0007669"/>
    <property type="project" value="UniProtKB-ARBA"/>
</dbReference>
<keyword evidence="2 5" id="KW-0479">Metal-binding</keyword>
<keyword evidence="7" id="KW-0472">Membrane</keyword>
<dbReference type="PROSITE" id="PS00086">
    <property type="entry name" value="CYTOCHROME_P450"/>
    <property type="match status" value="1"/>
</dbReference>
<reference evidence="8" key="2">
    <citation type="journal article" date="2023" name="IMA Fungus">
        <title>Comparative genomic study of the Penicillium genus elucidates a diverse pangenome and 15 lateral gene transfer events.</title>
        <authorList>
            <person name="Petersen C."/>
            <person name="Sorensen T."/>
            <person name="Nielsen M.R."/>
            <person name="Sondergaard T.E."/>
            <person name="Sorensen J.L."/>
            <person name="Fitzpatrick D.A."/>
            <person name="Frisvad J.C."/>
            <person name="Nielsen K.L."/>
        </authorList>
    </citation>
    <scope>NUCLEOTIDE SEQUENCE</scope>
    <source>
        <strain evidence="8">IBT 26290</strain>
    </source>
</reference>
<name>A0A9W9LML7_9EURO</name>
<dbReference type="OrthoDB" id="3934656at2759"/>
<feature type="non-terminal residue" evidence="8">
    <location>
        <position position="1"/>
    </location>
</feature>
<dbReference type="PANTHER" id="PTHR24305">
    <property type="entry name" value="CYTOCHROME P450"/>
    <property type="match status" value="1"/>
</dbReference>
<dbReference type="InterPro" id="IPR036396">
    <property type="entry name" value="Cyt_P450_sf"/>
</dbReference>
<evidence type="ECO:0000256" key="5">
    <source>
        <dbReference type="PIRSR" id="PIRSR602401-1"/>
    </source>
</evidence>
<gene>
    <name evidence="8" type="ORF">N7482_005022</name>
</gene>
<dbReference type="InterPro" id="IPR050121">
    <property type="entry name" value="Cytochrome_P450_monoxygenase"/>
</dbReference>
<dbReference type="Pfam" id="PF00067">
    <property type="entry name" value="p450"/>
    <property type="match status" value="1"/>
</dbReference>
<dbReference type="AlphaFoldDB" id="A0A9W9LML7"/>
<dbReference type="PRINTS" id="PR00463">
    <property type="entry name" value="EP450I"/>
</dbReference>
<dbReference type="GO" id="GO:0020037">
    <property type="term" value="F:heme binding"/>
    <property type="evidence" value="ECO:0007669"/>
    <property type="project" value="InterPro"/>
</dbReference>
<dbReference type="InterPro" id="IPR001128">
    <property type="entry name" value="Cyt_P450"/>
</dbReference>
<keyword evidence="5 6" id="KW-0349">Heme</keyword>